<evidence type="ECO:0000256" key="2">
    <source>
        <dbReference type="ARBA" id="ARBA00009046"/>
    </source>
</evidence>
<comment type="similarity">
    <text evidence="2">In the central section; belongs to the CRISPR-associated helicase Cas3 family.</text>
</comment>
<dbReference type="Gene3D" id="3.40.50.300">
    <property type="entry name" value="P-loop containing nucleotide triphosphate hydrolases"/>
    <property type="match status" value="1"/>
</dbReference>
<keyword evidence="7" id="KW-0347">Helicase</keyword>
<dbReference type="GO" id="GO:0003676">
    <property type="term" value="F:nucleic acid binding"/>
    <property type="evidence" value="ECO:0007669"/>
    <property type="project" value="InterPro"/>
</dbReference>
<dbReference type="Pfam" id="PF22590">
    <property type="entry name" value="Cas3-like_C_2"/>
    <property type="match status" value="1"/>
</dbReference>
<dbReference type="GO" id="GO:0051607">
    <property type="term" value="P:defense response to virus"/>
    <property type="evidence" value="ECO:0007669"/>
    <property type="project" value="UniProtKB-KW"/>
</dbReference>
<keyword evidence="5" id="KW-0547">Nucleotide-binding</keyword>
<dbReference type="GO" id="GO:0005524">
    <property type="term" value="F:ATP binding"/>
    <property type="evidence" value="ECO:0007669"/>
    <property type="project" value="UniProtKB-KW"/>
</dbReference>
<dbReference type="InterPro" id="IPR027417">
    <property type="entry name" value="P-loop_NTPase"/>
</dbReference>
<evidence type="ECO:0000256" key="4">
    <source>
        <dbReference type="ARBA" id="ARBA00022723"/>
    </source>
</evidence>
<sequence length="721" mass="79515">MDHSLQVALLAGEFASVFGGSSSSAEINRRCGLALGLLHDAGKADEAFQRYIMGKSGYKPELSSSPRHPHAADGALLACKCYGNVGALLAPCIFGHHGGLPNLGEMSIALKEMYETRNVSIADNSFKALLPADLRGIAKCVEPGDLQLWVRMMFSALVDADRLDTEKFMSPRLSQARGNGRSMRDLLPRLERYLDTLHRSAAASELNKVREEVQYRCREAASLPQGFYSLTVPTGGGKTLASLLWAMTHAVRHGLDRIIIAIPYTSIIVQTAAILRGIFGDENVLEHHSSVHWDDADDDCDETKRWRMAAENWDAPIIVTTNVQLFESLFSNRPGRCRKLHRIARSVIILDEAQMLPLDFMQPIVDVLKSLQRSFSVSVMLTTASQPAIAGVKSHAPSTPGAVLDGIGTVHEVMPDPEGLSLSLRRAEIKMMDGLCSYNDIAGMMCKSDRALCIVNTRKSAKVTFEALPDKNGAFHLSRMMCPAHISKRIGEIREALRHDAGHVRVVSTQLIEAGVDIDFPEVFREKAGLDSIVQAAGRCNREGRLPSGTTWVFETPESRVMGVIGYGINTLMRLDKDSDWLSPTVINDYFTKLYSSYGCFDKMNIGKMLSIAGKSFTPRYKDAAECFKLIDDTTVSVVVNYEDSMELIESLKSDGPSPALLRRLNNYGVGIPQNIFKALRDEALAEQVVDGVWVIPDRAQYDEQLGLLTDNHWLDEIAII</sequence>
<dbReference type="Pfam" id="PF18019">
    <property type="entry name" value="Cas3_HD"/>
    <property type="match status" value="1"/>
</dbReference>
<organism evidence="11 12">
    <name type="scientific">Candidatus Avibacteroides avistercoris</name>
    <dbReference type="NCBI Taxonomy" id="2840690"/>
    <lineage>
        <taxon>Bacteria</taxon>
        <taxon>Pseudomonadati</taxon>
        <taxon>Bacteroidota</taxon>
        <taxon>Bacteroidia</taxon>
        <taxon>Bacteroidales</taxon>
        <taxon>Bacteroidaceae</taxon>
        <taxon>Bacteroidaceae incertae sedis</taxon>
        <taxon>Candidatus Avibacteroides</taxon>
    </lineage>
</organism>
<reference evidence="11" key="2">
    <citation type="submission" date="2021-04" db="EMBL/GenBank/DDBJ databases">
        <authorList>
            <person name="Gilroy R."/>
        </authorList>
    </citation>
    <scope>NUCLEOTIDE SEQUENCE</scope>
    <source>
        <strain evidence="11">MalCec1-1739</strain>
    </source>
</reference>
<dbReference type="InterPro" id="IPR054712">
    <property type="entry name" value="Cas3-like_dom"/>
</dbReference>
<dbReference type="Gene3D" id="1.10.3210.30">
    <property type="match status" value="1"/>
</dbReference>
<dbReference type="GO" id="GO:0046872">
    <property type="term" value="F:metal ion binding"/>
    <property type="evidence" value="ECO:0007669"/>
    <property type="project" value="UniProtKB-KW"/>
</dbReference>
<dbReference type="Proteomes" id="UP000787625">
    <property type="component" value="Unassembled WGS sequence"/>
</dbReference>
<accession>A0A9D2UGT3</accession>
<evidence type="ECO:0000256" key="8">
    <source>
        <dbReference type="ARBA" id="ARBA00022840"/>
    </source>
</evidence>
<evidence type="ECO:0000256" key="7">
    <source>
        <dbReference type="ARBA" id="ARBA00022806"/>
    </source>
</evidence>
<dbReference type="SUPFAM" id="SSF52540">
    <property type="entry name" value="P-loop containing nucleoside triphosphate hydrolases"/>
    <property type="match status" value="1"/>
</dbReference>
<dbReference type="InterPro" id="IPR006483">
    <property type="entry name" value="CRISPR-assoc_Cas3_HD"/>
</dbReference>
<dbReference type="SUPFAM" id="SSF109604">
    <property type="entry name" value="HD-domain/PDEase-like"/>
    <property type="match status" value="1"/>
</dbReference>
<evidence type="ECO:0000313" key="11">
    <source>
        <dbReference type="EMBL" id="HJD52170.1"/>
    </source>
</evidence>
<dbReference type="InterPro" id="IPR011545">
    <property type="entry name" value="DEAD/DEAH_box_helicase_dom"/>
</dbReference>
<dbReference type="EMBL" id="DWUP01000008">
    <property type="protein sequence ID" value="HJD52170.1"/>
    <property type="molecule type" value="Genomic_DNA"/>
</dbReference>
<keyword evidence="3" id="KW-0540">Nuclease</keyword>
<evidence type="ECO:0000313" key="12">
    <source>
        <dbReference type="Proteomes" id="UP000787625"/>
    </source>
</evidence>
<evidence type="ECO:0000256" key="3">
    <source>
        <dbReference type="ARBA" id="ARBA00022722"/>
    </source>
</evidence>
<dbReference type="CDD" id="cd09641">
    <property type="entry name" value="Cas3''_I"/>
    <property type="match status" value="1"/>
</dbReference>
<dbReference type="AlphaFoldDB" id="A0A9D2UGT3"/>
<keyword evidence="6" id="KW-0378">Hydrolase</keyword>
<name>A0A9D2UGT3_9BACT</name>
<protein>
    <submittedName>
        <fullName evidence="11">CRISPR-associated helicase Cas3</fullName>
    </submittedName>
</protein>
<dbReference type="NCBIfam" id="TIGR01596">
    <property type="entry name" value="cas3_HD"/>
    <property type="match status" value="1"/>
</dbReference>
<reference evidence="11" key="1">
    <citation type="journal article" date="2021" name="PeerJ">
        <title>Extensive microbial diversity within the chicken gut microbiome revealed by metagenomics and culture.</title>
        <authorList>
            <person name="Gilroy R."/>
            <person name="Ravi A."/>
            <person name="Getino M."/>
            <person name="Pursley I."/>
            <person name="Horton D.L."/>
            <person name="Alikhan N.F."/>
            <person name="Baker D."/>
            <person name="Gharbi K."/>
            <person name="Hall N."/>
            <person name="Watson M."/>
            <person name="Adriaenssens E.M."/>
            <person name="Foster-Nyarko E."/>
            <person name="Jarju S."/>
            <person name="Secka A."/>
            <person name="Antonio M."/>
            <person name="Oren A."/>
            <person name="Chaudhuri R.R."/>
            <person name="La Ragione R."/>
            <person name="Hildebrand F."/>
            <person name="Pallen M.J."/>
        </authorList>
    </citation>
    <scope>NUCLEOTIDE SEQUENCE</scope>
    <source>
        <strain evidence="11">MalCec1-1739</strain>
    </source>
</reference>
<dbReference type="InterPro" id="IPR006474">
    <property type="entry name" value="Helicase_Cas3_CRISPR-ass_core"/>
</dbReference>
<feature type="domain" description="HD Cas3-type" evidence="10">
    <location>
        <begin position="1"/>
        <end position="163"/>
    </location>
</feature>
<dbReference type="GO" id="GO:0004518">
    <property type="term" value="F:nuclease activity"/>
    <property type="evidence" value="ECO:0007669"/>
    <property type="project" value="UniProtKB-KW"/>
</dbReference>
<keyword evidence="4" id="KW-0479">Metal-binding</keyword>
<dbReference type="GO" id="GO:0004386">
    <property type="term" value="F:helicase activity"/>
    <property type="evidence" value="ECO:0007669"/>
    <property type="project" value="UniProtKB-KW"/>
</dbReference>
<gene>
    <name evidence="11" type="primary">cas3</name>
    <name evidence="11" type="ORF">IAA93_00360</name>
</gene>
<comment type="similarity">
    <text evidence="1">In the N-terminal section; belongs to the CRISPR-associated nuclease Cas3-HD family.</text>
</comment>
<dbReference type="NCBIfam" id="TIGR01587">
    <property type="entry name" value="cas3_core"/>
    <property type="match status" value="1"/>
</dbReference>
<dbReference type="PROSITE" id="PS51643">
    <property type="entry name" value="HD_CAS3"/>
    <property type="match status" value="1"/>
</dbReference>
<evidence type="ECO:0000256" key="5">
    <source>
        <dbReference type="ARBA" id="ARBA00022741"/>
    </source>
</evidence>
<evidence type="ECO:0000259" key="10">
    <source>
        <dbReference type="PROSITE" id="PS51643"/>
    </source>
</evidence>
<dbReference type="CDD" id="cd17930">
    <property type="entry name" value="DEXHc_cas3"/>
    <property type="match status" value="1"/>
</dbReference>
<proteinExistence type="inferred from homology"/>
<keyword evidence="9" id="KW-0051">Antiviral defense</keyword>
<comment type="caution">
    <text evidence="11">The sequence shown here is derived from an EMBL/GenBank/DDBJ whole genome shotgun (WGS) entry which is preliminary data.</text>
</comment>
<dbReference type="GO" id="GO:0016787">
    <property type="term" value="F:hydrolase activity"/>
    <property type="evidence" value="ECO:0007669"/>
    <property type="project" value="UniProtKB-KW"/>
</dbReference>
<evidence type="ECO:0000256" key="9">
    <source>
        <dbReference type="ARBA" id="ARBA00023118"/>
    </source>
</evidence>
<dbReference type="Pfam" id="PF00270">
    <property type="entry name" value="DEAD"/>
    <property type="match status" value="1"/>
</dbReference>
<keyword evidence="8" id="KW-0067">ATP-binding</keyword>
<evidence type="ECO:0000256" key="6">
    <source>
        <dbReference type="ARBA" id="ARBA00022801"/>
    </source>
</evidence>
<evidence type="ECO:0000256" key="1">
    <source>
        <dbReference type="ARBA" id="ARBA00006847"/>
    </source>
</evidence>
<dbReference type="InterPro" id="IPR038257">
    <property type="entry name" value="CRISPR-assoc_Cas3_HD_sf"/>
</dbReference>